<dbReference type="InterPro" id="IPR000182">
    <property type="entry name" value="GNAT_dom"/>
</dbReference>
<dbReference type="Proteomes" id="UP000321058">
    <property type="component" value="Unassembled WGS sequence"/>
</dbReference>
<accession>A0A512N5J9</accession>
<proteinExistence type="predicted"/>
<dbReference type="Gene3D" id="3.40.630.30">
    <property type="match status" value="1"/>
</dbReference>
<organism evidence="4 5">
    <name type="scientific">Reyranella soli</name>
    <dbReference type="NCBI Taxonomy" id="1230389"/>
    <lineage>
        <taxon>Bacteria</taxon>
        <taxon>Pseudomonadati</taxon>
        <taxon>Pseudomonadota</taxon>
        <taxon>Alphaproteobacteria</taxon>
        <taxon>Hyphomicrobiales</taxon>
        <taxon>Reyranellaceae</taxon>
        <taxon>Reyranella</taxon>
    </lineage>
</organism>
<dbReference type="EMBL" id="BKAJ01000029">
    <property type="protein sequence ID" value="GEP54259.1"/>
    <property type="molecule type" value="Genomic_DNA"/>
</dbReference>
<dbReference type="PANTHER" id="PTHR43877">
    <property type="entry name" value="AMINOALKYLPHOSPHONATE N-ACETYLTRANSFERASE-RELATED-RELATED"/>
    <property type="match status" value="1"/>
</dbReference>
<keyword evidence="2" id="KW-0012">Acyltransferase</keyword>
<protein>
    <recommendedName>
        <fullName evidence="3">N-acetyltransferase domain-containing protein</fullName>
    </recommendedName>
</protein>
<dbReference type="CDD" id="cd04301">
    <property type="entry name" value="NAT_SF"/>
    <property type="match status" value="1"/>
</dbReference>
<gene>
    <name evidence="4" type="ORF">RSO01_14250</name>
</gene>
<dbReference type="GO" id="GO:0016747">
    <property type="term" value="F:acyltransferase activity, transferring groups other than amino-acyl groups"/>
    <property type="evidence" value="ECO:0007669"/>
    <property type="project" value="InterPro"/>
</dbReference>
<evidence type="ECO:0000313" key="5">
    <source>
        <dbReference type="Proteomes" id="UP000321058"/>
    </source>
</evidence>
<dbReference type="PROSITE" id="PS51186">
    <property type="entry name" value="GNAT"/>
    <property type="match status" value="1"/>
</dbReference>
<dbReference type="InterPro" id="IPR016181">
    <property type="entry name" value="Acyl_CoA_acyltransferase"/>
</dbReference>
<dbReference type="InterPro" id="IPR050832">
    <property type="entry name" value="Bact_Acetyltransf"/>
</dbReference>
<sequence length="148" mass="16976">MGVSIAREEDPAACRRLLEALTARLPEWFAQPDSNRHYAEQAEVLEGWTAPVEGSARALLLLKTHSAVSAEIYWLAVDPDHHRRGIGQALIAAVEDRLKQDRLKYLFVATLHPDDPYEPYRRTRAFYERLGFECVLSREPLAYYLKPL</sequence>
<comment type="caution">
    <text evidence="4">The sequence shown here is derived from an EMBL/GenBank/DDBJ whole genome shotgun (WGS) entry which is preliminary data.</text>
</comment>
<evidence type="ECO:0000256" key="2">
    <source>
        <dbReference type="ARBA" id="ARBA00023315"/>
    </source>
</evidence>
<evidence type="ECO:0000259" key="3">
    <source>
        <dbReference type="PROSITE" id="PS51186"/>
    </source>
</evidence>
<dbReference type="AlphaFoldDB" id="A0A512N5J9"/>
<feature type="domain" description="N-acetyltransferase" evidence="3">
    <location>
        <begin position="1"/>
        <end position="148"/>
    </location>
</feature>
<name>A0A512N5J9_9HYPH</name>
<keyword evidence="1" id="KW-0808">Transferase</keyword>
<keyword evidence="5" id="KW-1185">Reference proteome</keyword>
<evidence type="ECO:0000256" key="1">
    <source>
        <dbReference type="ARBA" id="ARBA00022679"/>
    </source>
</evidence>
<dbReference type="OrthoDB" id="118465at2"/>
<reference evidence="4 5" key="1">
    <citation type="submission" date="2019-07" db="EMBL/GenBank/DDBJ databases">
        <title>Whole genome shotgun sequence of Reyranella soli NBRC 108950.</title>
        <authorList>
            <person name="Hosoyama A."/>
            <person name="Uohara A."/>
            <person name="Ohji S."/>
            <person name="Ichikawa N."/>
        </authorList>
    </citation>
    <scope>NUCLEOTIDE SEQUENCE [LARGE SCALE GENOMIC DNA]</scope>
    <source>
        <strain evidence="4 5">NBRC 108950</strain>
    </source>
</reference>
<dbReference type="SUPFAM" id="SSF55729">
    <property type="entry name" value="Acyl-CoA N-acyltransferases (Nat)"/>
    <property type="match status" value="1"/>
</dbReference>
<evidence type="ECO:0000313" key="4">
    <source>
        <dbReference type="EMBL" id="GEP54259.1"/>
    </source>
</evidence>
<dbReference type="Pfam" id="PF13508">
    <property type="entry name" value="Acetyltransf_7"/>
    <property type="match status" value="1"/>
</dbReference>
<dbReference type="RefSeq" id="WP_147147646.1">
    <property type="nucleotide sequence ID" value="NZ_BKAJ01000029.1"/>
</dbReference>